<protein>
    <submittedName>
        <fullName evidence="6">Polar amino acid transport system ATP-binding protein</fullName>
    </submittedName>
</protein>
<evidence type="ECO:0000256" key="1">
    <source>
        <dbReference type="ARBA" id="ARBA00005417"/>
    </source>
</evidence>
<dbReference type="InterPro" id="IPR027417">
    <property type="entry name" value="P-loop_NTPase"/>
</dbReference>
<accession>A0A8E1WII1</accession>
<evidence type="ECO:0000259" key="5">
    <source>
        <dbReference type="PROSITE" id="PS50893"/>
    </source>
</evidence>
<gene>
    <name evidence="6" type="ORF">HNQ96_005001</name>
</gene>
<dbReference type="PANTHER" id="PTHR43166:SF4">
    <property type="entry name" value="PHOSPHONATES IMPORT ATP-BINDING PROTEIN PHNC"/>
    <property type="match status" value="1"/>
</dbReference>
<dbReference type="EMBL" id="JACHGI010000014">
    <property type="protein sequence ID" value="MBB6469112.1"/>
    <property type="molecule type" value="Genomic_DNA"/>
</dbReference>
<dbReference type="InterPro" id="IPR017871">
    <property type="entry name" value="ABC_transporter-like_CS"/>
</dbReference>
<comment type="similarity">
    <text evidence="1">Belongs to the ABC transporter superfamily.</text>
</comment>
<dbReference type="Pfam" id="PF00005">
    <property type="entry name" value="ABC_tran"/>
    <property type="match status" value="1"/>
</dbReference>
<dbReference type="RefSeq" id="WP_184772205.1">
    <property type="nucleotide sequence ID" value="NZ_JACHGI010000014.1"/>
</dbReference>
<keyword evidence="2" id="KW-0813">Transport</keyword>
<comment type="caution">
    <text evidence="6">The sequence shown here is derived from an EMBL/GenBank/DDBJ whole genome shotgun (WGS) entry which is preliminary data.</text>
</comment>
<dbReference type="PROSITE" id="PS50893">
    <property type="entry name" value="ABC_TRANSPORTER_2"/>
    <property type="match status" value="1"/>
</dbReference>
<dbReference type="InterPro" id="IPR030679">
    <property type="entry name" value="ABC_ATPase_HisP-typ"/>
</dbReference>
<dbReference type="SUPFAM" id="SSF52540">
    <property type="entry name" value="P-loop containing nucleoside triphosphate hydrolases"/>
    <property type="match status" value="1"/>
</dbReference>
<dbReference type="GO" id="GO:0005524">
    <property type="term" value="F:ATP binding"/>
    <property type="evidence" value="ECO:0007669"/>
    <property type="project" value="UniProtKB-KW"/>
</dbReference>
<dbReference type="PIRSF" id="PIRSF039085">
    <property type="entry name" value="ABC_ATPase_HisP"/>
    <property type="match status" value="1"/>
</dbReference>
<dbReference type="AlphaFoldDB" id="A0A8E1WII1"/>
<dbReference type="InterPro" id="IPR003593">
    <property type="entry name" value="AAA+_ATPase"/>
</dbReference>
<evidence type="ECO:0000256" key="4">
    <source>
        <dbReference type="ARBA" id="ARBA00022840"/>
    </source>
</evidence>
<evidence type="ECO:0000313" key="7">
    <source>
        <dbReference type="Proteomes" id="UP000532373"/>
    </source>
</evidence>
<evidence type="ECO:0000256" key="2">
    <source>
        <dbReference type="ARBA" id="ARBA00022448"/>
    </source>
</evidence>
<keyword evidence="3" id="KW-0547">Nucleotide-binding</keyword>
<keyword evidence="4 6" id="KW-0067">ATP-binding</keyword>
<dbReference type="PANTHER" id="PTHR43166">
    <property type="entry name" value="AMINO ACID IMPORT ATP-BINDING PROTEIN"/>
    <property type="match status" value="1"/>
</dbReference>
<dbReference type="Gene3D" id="3.40.50.300">
    <property type="entry name" value="P-loop containing nucleotide triphosphate hydrolases"/>
    <property type="match status" value="1"/>
</dbReference>
<reference evidence="6 7" key="1">
    <citation type="submission" date="2020-08" db="EMBL/GenBank/DDBJ databases">
        <title>Genomic Encyclopedia of Type Strains, Phase IV (KMG-IV): sequencing the most valuable type-strain genomes for metagenomic binning, comparative biology and taxonomic classification.</title>
        <authorList>
            <person name="Goeker M."/>
        </authorList>
    </citation>
    <scope>NUCLEOTIDE SEQUENCE [LARGE SCALE GENOMIC DNA]</scope>
    <source>
        <strain evidence="6 7">DSM 17454</strain>
    </source>
</reference>
<name>A0A8E1WII1_9HYPH</name>
<dbReference type="SMART" id="SM00382">
    <property type="entry name" value="AAA"/>
    <property type="match status" value="1"/>
</dbReference>
<dbReference type="PROSITE" id="PS00211">
    <property type="entry name" value="ABC_TRANSPORTER_1"/>
    <property type="match status" value="1"/>
</dbReference>
<dbReference type="Proteomes" id="UP000532373">
    <property type="component" value="Unassembled WGS sequence"/>
</dbReference>
<feature type="domain" description="ABC transporter" evidence="5">
    <location>
        <begin position="16"/>
        <end position="250"/>
    </location>
</feature>
<organism evidence="6 7">
    <name type="scientific">Aminobacter carboxidus</name>
    <dbReference type="NCBI Taxonomy" id="376165"/>
    <lineage>
        <taxon>Bacteria</taxon>
        <taxon>Pseudomonadati</taxon>
        <taxon>Pseudomonadota</taxon>
        <taxon>Alphaproteobacteria</taxon>
        <taxon>Hyphomicrobiales</taxon>
        <taxon>Phyllobacteriaceae</taxon>
        <taxon>Aminobacter</taxon>
    </lineage>
</organism>
<evidence type="ECO:0000313" key="6">
    <source>
        <dbReference type="EMBL" id="MBB6469112.1"/>
    </source>
</evidence>
<dbReference type="InterPro" id="IPR050086">
    <property type="entry name" value="MetN_ABC_transporter-like"/>
</dbReference>
<dbReference type="GO" id="GO:0016887">
    <property type="term" value="F:ATP hydrolysis activity"/>
    <property type="evidence" value="ECO:0007669"/>
    <property type="project" value="InterPro"/>
</dbReference>
<proteinExistence type="inferred from homology"/>
<evidence type="ECO:0000256" key="3">
    <source>
        <dbReference type="ARBA" id="ARBA00022741"/>
    </source>
</evidence>
<sequence length="257" mass="27869">MQPNQQVINDTQGAAIVFDHVHKHFGAFTALSEFCEVVQKGEVIVLCGPSGSGKSTLVRTVNGLERIQSGRVIVDGRDVTDPTLDLDKLRQGIGFVFQQYNLFPHLNAIDNVALGLRRLLGQPKEEAYANALVLLERVGLKDKATRRPSGLSGGEQQRVAIARSLAMRPPVILFDEPTSALDPQMAGEVKSLIASLVDDNMTIMCVTHDLGFAQAIADRIWFLEGGVLIQSAAPDAFIGSDNPRVRSFLSKILTSHG</sequence>
<dbReference type="InterPro" id="IPR003439">
    <property type="entry name" value="ABC_transporter-like_ATP-bd"/>
</dbReference>
<dbReference type="GO" id="GO:0015424">
    <property type="term" value="F:ABC-type amino acid transporter activity"/>
    <property type="evidence" value="ECO:0007669"/>
    <property type="project" value="InterPro"/>
</dbReference>